<proteinExistence type="predicted"/>
<dbReference type="SMART" id="SM01052">
    <property type="entry name" value="CAP_GLY"/>
    <property type="match status" value="1"/>
</dbReference>
<reference evidence="3 4" key="1">
    <citation type="journal article" date="2024" name="Commun. Biol.">
        <title>Comparative genomic analysis of thermophilic fungi reveals convergent evolutionary adaptations and gene losses.</title>
        <authorList>
            <person name="Steindorff A.S."/>
            <person name="Aguilar-Pontes M.V."/>
            <person name="Robinson A.J."/>
            <person name="Andreopoulos B."/>
            <person name="LaButti K."/>
            <person name="Kuo A."/>
            <person name="Mondo S."/>
            <person name="Riley R."/>
            <person name="Otillar R."/>
            <person name="Haridas S."/>
            <person name="Lipzen A."/>
            <person name="Grimwood J."/>
            <person name="Schmutz J."/>
            <person name="Clum A."/>
            <person name="Reid I.D."/>
            <person name="Moisan M.C."/>
            <person name="Butler G."/>
            <person name="Nguyen T.T.M."/>
            <person name="Dewar K."/>
            <person name="Conant G."/>
            <person name="Drula E."/>
            <person name="Henrissat B."/>
            <person name="Hansel C."/>
            <person name="Singer S."/>
            <person name="Hutchinson M.I."/>
            <person name="de Vries R.P."/>
            <person name="Natvig D.O."/>
            <person name="Powell A.J."/>
            <person name="Tsang A."/>
            <person name="Grigoriev I.V."/>
        </authorList>
    </citation>
    <scope>NUCLEOTIDE SEQUENCE [LARGE SCALE GENOMIC DNA]</scope>
    <source>
        <strain evidence="3 4">ATCC 24622</strain>
    </source>
</reference>
<dbReference type="InterPro" id="IPR000938">
    <property type="entry name" value="CAP-Gly_domain"/>
</dbReference>
<name>A0ABR3VZ38_9PEZI</name>
<feature type="region of interest" description="Disordered" evidence="1">
    <location>
        <begin position="152"/>
        <end position="171"/>
    </location>
</feature>
<accession>A0ABR3VZ38</accession>
<evidence type="ECO:0000313" key="3">
    <source>
        <dbReference type="EMBL" id="KAL1848945.1"/>
    </source>
</evidence>
<evidence type="ECO:0000256" key="1">
    <source>
        <dbReference type="SAM" id="MobiDB-lite"/>
    </source>
</evidence>
<dbReference type="EMBL" id="JAZHXJ010000894">
    <property type="protein sequence ID" value="KAL1848945.1"/>
    <property type="molecule type" value="Genomic_DNA"/>
</dbReference>
<protein>
    <recommendedName>
        <fullName evidence="2">CAP-Gly domain-containing protein</fullName>
    </recommendedName>
</protein>
<feature type="domain" description="CAP-Gly" evidence="2">
    <location>
        <begin position="25"/>
        <end position="71"/>
    </location>
</feature>
<comment type="caution">
    <text evidence="3">The sequence shown here is derived from an EMBL/GenBank/DDBJ whole genome shotgun (WGS) entry which is preliminary data.</text>
</comment>
<dbReference type="Gene3D" id="2.30.30.190">
    <property type="entry name" value="CAP Gly-rich-like domain"/>
    <property type="match status" value="1"/>
</dbReference>
<dbReference type="PROSITE" id="PS50245">
    <property type="entry name" value="CAP_GLY_2"/>
    <property type="match status" value="1"/>
</dbReference>
<evidence type="ECO:0000259" key="2">
    <source>
        <dbReference type="PROSITE" id="PS50245"/>
    </source>
</evidence>
<dbReference type="Proteomes" id="UP001586593">
    <property type="component" value="Unassembled WGS sequence"/>
</dbReference>
<gene>
    <name evidence="3" type="ORF">VTK73DRAFT_9977</name>
</gene>
<dbReference type="SUPFAM" id="SSF74924">
    <property type="entry name" value="Cap-Gly domain"/>
    <property type="match status" value="1"/>
</dbReference>
<evidence type="ECO:0000313" key="4">
    <source>
        <dbReference type="Proteomes" id="UP001586593"/>
    </source>
</evidence>
<sequence>MASSQRAVGQRISFDGALCTIRYIGEVAGTQGTWLGVEWDDPSRGKHDGQHKGVRYFTCRTHSPTAASFVRPTRPADPPQDFLSALHEKYASDLGGNEGRYAGSLTGPQPIVISGKVAEEVGFDKIRRKQSQLDELKIVILDGMRIDSAYSSASPSVHDSPMSGQARLDQPTQDVRRRIRGVCPKVIELDLSRNLFTRFKTVVEICSELEDLRSLKIKCVCPFVGQSPFSSCH</sequence>
<dbReference type="Pfam" id="PF01302">
    <property type="entry name" value="CAP_GLY"/>
    <property type="match status" value="1"/>
</dbReference>
<dbReference type="InterPro" id="IPR036859">
    <property type="entry name" value="CAP-Gly_dom_sf"/>
</dbReference>
<organism evidence="3 4">
    <name type="scientific">Phialemonium thermophilum</name>
    <dbReference type="NCBI Taxonomy" id="223376"/>
    <lineage>
        <taxon>Eukaryota</taxon>
        <taxon>Fungi</taxon>
        <taxon>Dikarya</taxon>
        <taxon>Ascomycota</taxon>
        <taxon>Pezizomycotina</taxon>
        <taxon>Sordariomycetes</taxon>
        <taxon>Sordariomycetidae</taxon>
        <taxon>Cephalothecales</taxon>
        <taxon>Cephalothecaceae</taxon>
        <taxon>Phialemonium</taxon>
    </lineage>
</organism>
<keyword evidence="4" id="KW-1185">Reference proteome</keyword>